<accession>A0A149U1E6</accession>
<dbReference type="InterPro" id="IPR023577">
    <property type="entry name" value="CYTH_domain"/>
</dbReference>
<dbReference type="SMART" id="SM00880">
    <property type="entry name" value="CHAD"/>
    <property type="match status" value="1"/>
</dbReference>
<evidence type="ECO:0000313" key="3">
    <source>
        <dbReference type="EMBL" id="KXV59295.1"/>
    </source>
</evidence>
<reference evidence="3 4" key="1">
    <citation type="submission" date="2015-06" db="EMBL/GenBank/DDBJ databases">
        <title>Improved classification and identification of acetic acid bacteria using matrix-assisted laser desorption/ionization time-of-flight mass spectrometry; Gluconobacter nephelii and Gluconobacter uchimurae are later heterotypic synonyms of Gluconobacter japonicus and Gluconobacter oxydans, respectively.</title>
        <authorList>
            <person name="Li L."/>
            <person name="Cleenwerck I."/>
            <person name="De Vuyst L."/>
            <person name="Vandamme P."/>
        </authorList>
    </citation>
    <scope>NUCLEOTIDE SEQUENCE [LARGE SCALE GENOMIC DNA]</scope>
    <source>
        <strain evidence="3 4">LMG 23690</strain>
    </source>
</reference>
<dbReference type="InterPro" id="IPR039013">
    <property type="entry name" value="YgiF"/>
</dbReference>
<proteinExistence type="predicted"/>
<protein>
    <recommendedName>
        <fullName evidence="5">CHAD domain-containing protein</fullName>
    </recommendedName>
</protein>
<dbReference type="Pfam" id="PF01928">
    <property type="entry name" value="CYTH"/>
    <property type="match status" value="1"/>
</dbReference>
<dbReference type="SUPFAM" id="SSF55154">
    <property type="entry name" value="CYTH-like phosphatases"/>
    <property type="match status" value="1"/>
</dbReference>
<dbReference type="AlphaFoldDB" id="A0A149U1E6"/>
<dbReference type="InterPro" id="IPR038186">
    <property type="entry name" value="CHAD_dom_sf"/>
</dbReference>
<dbReference type="CDD" id="cd07756">
    <property type="entry name" value="CYTH-like_Pase_CHAD"/>
    <property type="match status" value="1"/>
</dbReference>
<dbReference type="EMBL" id="LHZU01000130">
    <property type="protein sequence ID" value="KXV59295.1"/>
    <property type="molecule type" value="Genomic_DNA"/>
</dbReference>
<evidence type="ECO:0000259" key="1">
    <source>
        <dbReference type="PROSITE" id="PS51707"/>
    </source>
</evidence>
<organism evidence="3 4">
    <name type="scientific">Acetobacter senegalensis</name>
    <dbReference type="NCBI Taxonomy" id="446692"/>
    <lineage>
        <taxon>Bacteria</taxon>
        <taxon>Pseudomonadati</taxon>
        <taxon>Pseudomonadota</taxon>
        <taxon>Alphaproteobacteria</taxon>
        <taxon>Acetobacterales</taxon>
        <taxon>Acetobacteraceae</taxon>
        <taxon>Acetobacter</taxon>
    </lineage>
</organism>
<feature type="domain" description="CHAD" evidence="2">
    <location>
        <begin position="223"/>
        <end position="501"/>
    </location>
</feature>
<dbReference type="OrthoDB" id="9777271at2"/>
<comment type="caution">
    <text evidence="3">The sequence shown here is derived from an EMBL/GenBank/DDBJ whole genome shotgun (WGS) entry which is preliminary data.</text>
</comment>
<dbReference type="GO" id="GO:0050355">
    <property type="term" value="F:inorganic triphosphate phosphatase activity"/>
    <property type="evidence" value="ECO:0007669"/>
    <property type="project" value="InterPro"/>
</dbReference>
<evidence type="ECO:0000313" key="4">
    <source>
        <dbReference type="Proteomes" id="UP000075360"/>
    </source>
</evidence>
<dbReference type="PROSITE" id="PS51708">
    <property type="entry name" value="CHAD"/>
    <property type="match status" value="1"/>
</dbReference>
<dbReference type="PANTHER" id="PTHR39569:SF1">
    <property type="entry name" value="INORGANIC TRIPHOSPHATASE"/>
    <property type="match status" value="1"/>
</dbReference>
<dbReference type="SMART" id="SM01118">
    <property type="entry name" value="CYTH"/>
    <property type="match status" value="1"/>
</dbReference>
<dbReference type="PROSITE" id="PS51707">
    <property type="entry name" value="CYTH"/>
    <property type="match status" value="1"/>
</dbReference>
<evidence type="ECO:0008006" key="5">
    <source>
        <dbReference type="Google" id="ProtNLM"/>
    </source>
</evidence>
<dbReference type="PANTHER" id="PTHR39569">
    <property type="entry name" value="INORGANIC TRIPHOSPHATASE"/>
    <property type="match status" value="1"/>
</dbReference>
<dbReference type="InterPro" id="IPR033469">
    <property type="entry name" value="CYTH-like_dom_sf"/>
</dbReference>
<dbReference type="Gene3D" id="1.40.20.10">
    <property type="entry name" value="CHAD domain"/>
    <property type="match status" value="1"/>
</dbReference>
<name>A0A149U1E6_9PROT</name>
<dbReference type="PATRIC" id="fig|446692.4.peg.1405"/>
<dbReference type="InterPro" id="IPR007899">
    <property type="entry name" value="CHAD_dom"/>
</dbReference>
<dbReference type="Pfam" id="PF05235">
    <property type="entry name" value="CHAD"/>
    <property type="match status" value="1"/>
</dbReference>
<dbReference type="Gene3D" id="2.40.320.10">
    <property type="entry name" value="Hypothetical Protein Pfu-838710-001"/>
    <property type="match status" value="1"/>
</dbReference>
<evidence type="ECO:0000259" key="2">
    <source>
        <dbReference type="PROSITE" id="PS51708"/>
    </source>
</evidence>
<dbReference type="RefSeq" id="WP_061471535.1">
    <property type="nucleotide sequence ID" value="NZ_LHZU01000130.1"/>
</dbReference>
<dbReference type="GO" id="GO:0046872">
    <property type="term" value="F:metal ion binding"/>
    <property type="evidence" value="ECO:0007669"/>
    <property type="project" value="TreeGrafter"/>
</dbReference>
<gene>
    <name evidence="3" type="ORF">AD948_08890</name>
</gene>
<feature type="domain" description="CYTH" evidence="1">
    <location>
        <begin position="9"/>
        <end position="208"/>
    </location>
</feature>
<sequence>MAPSKVSAPLEIEVKFLFPSDAYPLLENTIALKAAETAPAQMHQVTAYYDTPELDLLQAGFSLRVRQTGGQYVQTLKTQQSKRQLNFHRKEWEWHVASEQPDLDLLSGTPLRNWMKDFRGKLAPVWTSDIRRTVHTFEHNGALVECSLDDGILRSGEKATDLQELELELKRGPVTALYDLALEVVADNPLRLGVLSKAERGYFLLTGSAPPSKKTKFQNLSRKITLLGGFRSLARTGLNGIILNLPAVEKSEMEGIHQMRVAIRQVRTILRLFAHYEDDHALKHFQKELRRIGRLLGKARDWDVFCQATLPNMLMEIADSSLKKNLIDIAQEERRKSHELLHQELKSTPLTILIISLSAWIEGHPLLGKKMFLRTPLHTHVPDLLKPLDHKITKQGSHIRRLSAEELHTLRKTLKKLRYSAGYFSNFYARKNVKPYMDHCKKLQHYLGEINDTAIADTLLKEIGKTHTKIYSTVSSVRSLNKKRRKSALHALEHAWKKFRDTKPFWA</sequence>
<dbReference type="Proteomes" id="UP000075360">
    <property type="component" value="Unassembled WGS sequence"/>
</dbReference>